<sequence length="210" mass="23077">MAWMSVALVVVLMAIGTHQHAQLMDPVNRSSMWRKGYNTPENFEDTQLFCGGFKVQWYENDGKCGECGDDYALKRPRPNENGGIFGTGIIVAKYPAGSTITTLTNVTANHLGRLEFRLCPLKLKDELETEECFAKYPLKLADGSSSYRLVADVIGDVLVDVVLPDIKCEQCVLQWTYITGNSWGYCGDGTGALGCGPQETFRGCSDISLV</sequence>
<evidence type="ECO:0000313" key="3">
    <source>
        <dbReference type="EMBL" id="QSC42436.1"/>
    </source>
</evidence>
<reference evidence="3" key="1">
    <citation type="journal article" name="J. Inorg. Biochem.">
        <title>On the roles of AA15 lytic polysaccharide monooxygenases derived from the termite Coptotermes gestroi.</title>
        <authorList>
            <person name="Franco Cairo J.P.L."/>
            <person name="Cannella D."/>
            <person name="Oliveira L.C."/>
            <person name="Goncalves T.A."/>
            <person name="Rubio M.V."/>
            <person name="Terrasan C.R.F."/>
            <person name="Tramontina R."/>
            <person name="Mofatto L.S."/>
            <person name="Carazzolle M.F."/>
            <person name="Garcia W."/>
            <person name="Felby C."/>
            <person name="Damasio A."/>
            <person name="Walton P.H."/>
            <person name="Squina F."/>
        </authorList>
    </citation>
    <scope>NUCLEOTIDE SEQUENCE</scope>
</reference>
<dbReference type="AlphaFoldDB" id="A0A896IH95"/>
<dbReference type="EMBL" id="MT778998">
    <property type="protein sequence ID" value="QSC42436.1"/>
    <property type="molecule type" value="mRNA"/>
</dbReference>
<keyword evidence="1" id="KW-0732">Signal</keyword>
<dbReference type="GO" id="GO:0004497">
    <property type="term" value="F:monooxygenase activity"/>
    <property type="evidence" value="ECO:0007669"/>
    <property type="project" value="UniProtKB-KW"/>
</dbReference>
<keyword evidence="3" id="KW-0503">Monooxygenase</keyword>
<feature type="signal peptide" evidence="1">
    <location>
        <begin position="1"/>
        <end position="21"/>
    </location>
</feature>
<feature type="chain" id="PRO_5033018332" evidence="1">
    <location>
        <begin position="22"/>
        <end position="210"/>
    </location>
</feature>
<dbReference type="Pfam" id="PF03067">
    <property type="entry name" value="LPMO_10"/>
    <property type="match status" value="1"/>
</dbReference>
<keyword evidence="3" id="KW-0560">Oxidoreductase</keyword>
<dbReference type="SMR" id="A0A896IH95"/>
<dbReference type="PANTHER" id="PTHR21113">
    <property type="entry name" value="AGAP001705-PA"/>
    <property type="match status" value="1"/>
</dbReference>
<feature type="domain" description="Chitin-binding type-4" evidence="2">
    <location>
        <begin position="20"/>
        <end position="207"/>
    </location>
</feature>
<protein>
    <submittedName>
        <fullName evidence="3">Lytic polysaccharide monooxygenase A</fullName>
    </submittedName>
</protein>
<organism evidence="3">
    <name type="scientific">Coptotermes gestroi</name>
    <dbReference type="NCBI Taxonomy" id="232242"/>
    <lineage>
        <taxon>Eukaryota</taxon>
        <taxon>Metazoa</taxon>
        <taxon>Ecdysozoa</taxon>
        <taxon>Arthropoda</taxon>
        <taxon>Hexapoda</taxon>
        <taxon>Insecta</taxon>
        <taxon>Pterygota</taxon>
        <taxon>Neoptera</taxon>
        <taxon>Polyneoptera</taxon>
        <taxon>Dictyoptera</taxon>
        <taxon>Blattodea</taxon>
        <taxon>Blattoidea</taxon>
        <taxon>Termitoidae</taxon>
        <taxon>Rhinotermitidae</taxon>
        <taxon>Coptotermes</taxon>
    </lineage>
</organism>
<name>A0A896IH95_9NEOP</name>
<evidence type="ECO:0000259" key="2">
    <source>
        <dbReference type="Pfam" id="PF03067"/>
    </source>
</evidence>
<evidence type="ECO:0000256" key="1">
    <source>
        <dbReference type="SAM" id="SignalP"/>
    </source>
</evidence>
<dbReference type="PANTHER" id="PTHR21113:SF4">
    <property type="entry name" value="CHITIN-BINDING TYPE-4 DOMAIN-CONTAINING PROTEIN"/>
    <property type="match status" value="1"/>
</dbReference>
<dbReference type="InterPro" id="IPR004302">
    <property type="entry name" value="Cellulose/chitin-bd_N"/>
</dbReference>
<accession>A0A896IH95</accession>
<proteinExistence type="evidence at transcript level"/>